<dbReference type="PROSITE" id="PS50024">
    <property type="entry name" value="SEA"/>
    <property type="match status" value="2"/>
</dbReference>
<feature type="domain" description="SEA" evidence="1">
    <location>
        <begin position="29"/>
        <end position="149"/>
    </location>
</feature>
<dbReference type="AlphaFoldDB" id="A0A9D3MBL7"/>
<organism evidence="2 3">
    <name type="scientific">Anguilla anguilla</name>
    <name type="common">European freshwater eel</name>
    <name type="synonym">Muraena anguilla</name>
    <dbReference type="NCBI Taxonomy" id="7936"/>
    <lineage>
        <taxon>Eukaryota</taxon>
        <taxon>Metazoa</taxon>
        <taxon>Chordata</taxon>
        <taxon>Craniata</taxon>
        <taxon>Vertebrata</taxon>
        <taxon>Euteleostomi</taxon>
        <taxon>Actinopterygii</taxon>
        <taxon>Neopterygii</taxon>
        <taxon>Teleostei</taxon>
        <taxon>Anguilliformes</taxon>
        <taxon>Anguillidae</taxon>
        <taxon>Anguilla</taxon>
    </lineage>
</organism>
<evidence type="ECO:0000313" key="2">
    <source>
        <dbReference type="EMBL" id="KAG5845032.1"/>
    </source>
</evidence>
<name>A0A9D3MBL7_ANGAN</name>
<dbReference type="InterPro" id="IPR036364">
    <property type="entry name" value="SEA_dom_sf"/>
</dbReference>
<proteinExistence type="predicted"/>
<keyword evidence="3" id="KW-1185">Reference proteome</keyword>
<dbReference type="InterPro" id="IPR000082">
    <property type="entry name" value="SEA_dom"/>
</dbReference>
<gene>
    <name evidence="2" type="ORF">ANANG_G00134460</name>
</gene>
<sequence length="400" mass="43115">MFFSRGTKAPTIAGSTIETFSTLTAPPTTTITAPPTIKVLEFTSTEVFDIDLSNRESTAFQSKAEQIKQLIEPLYKAAFPSFIRFTVRSFRPGSTITNGDLAFSSTNIPSDDVIISTLSGSSVTSTLKIVVTSIKVINAGSTTVVPTTTTVFIPALANSNSPEFQKLAFSIVTVCDVIYSARYGLIFIRTIVIRFRGVARNRAELDTQAEVELEFRDNTPPESLPTSDDIVSTLKEAVSNPNNTFNITIDPASILILRTPNNVVELVFTSTDTFVDTLLDANSEAFKTRARVTAEQIEPVFKANFSSFISMTVTNFSAGSVVTTSSLAFNSSGRFPSANEIANSLINAVQRGQVNLNIDVNSIKVNGTAFAASTAGPGTKTSLLTTLCLVFTSLLFTHLW</sequence>
<comment type="caution">
    <text evidence="2">The sequence shown here is derived from an EMBL/GenBank/DDBJ whole genome shotgun (WGS) entry which is preliminary data.</text>
</comment>
<evidence type="ECO:0000313" key="3">
    <source>
        <dbReference type="Proteomes" id="UP001044222"/>
    </source>
</evidence>
<protein>
    <recommendedName>
        <fullName evidence="1">SEA domain-containing protein</fullName>
    </recommendedName>
</protein>
<feature type="domain" description="SEA" evidence="1">
    <location>
        <begin position="260"/>
        <end position="370"/>
    </location>
</feature>
<evidence type="ECO:0000259" key="1">
    <source>
        <dbReference type="PROSITE" id="PS50024"/>
    </source>
</evidence>
<dbReference type="Gene3D" id="3.30.70.960">
    <property type="entry name" value="SEA domain"/>
    <property type="match status" value="2"/>
</dbReference>
<dbReference type="SUPFAM" id="SSF82671">
    <property type="entry name" value="SEA domain"/>
    <property type="match status" value="3"/>
</dbReference>
<reference evidence="2" key="1">
    <citation type="submission" date="2021-01" db="EMBL/GenBank/DDBJ databases">
        <title>A chromosome-scale assembly of European eel, Anguilla anguilla.</title>
        <authorList>
            <person name="Henkel C."/>
            <person name="Jong-Raadsen S.A."/>
            <person name="Dufour S."/>
            <person name="Weltzien F.-A."/>
            <person name="Palstra A.P."/>
            <person name="Pelster B."/>
            <person name="Spaink H.P."/>
            <person name="Van Den Thillart G.E."/>
            <person name="Jansen H."/>
            <person name="Zahm M."/>
            <person name="Klopp C."/>
            <person name="Cedric C."/>
            <person name="Louis A."/>
            <person name="Berthelot C."/>
            <person name="Parey E."/>
            <person name="Roest Crollius H."/>
            <person name="Montfort J."/>
            <person name="Robinson-Rechavi M."/>
            <person name="Bucao C."/>
            <person name="Bouchez O."/>
            <person name="Gislard M."/>
            <person name="Lluch J."/>
            <person name="Milhes M."/>
            <person name="Lampietro C."/>
            <person name="Lopez Roques C."/>
            <person name="Donnadieu C."/>
            <person name="Braasch I."/>
            <person name="Desvignes T."/>
            <person name="Postlethwait J."/>
            <person name="Bobe J."/>
            <person name="Guiguen Y."/>
            <person name="Dirks R."/>
        </authorList>
    </citation>
    <scope>NUCLEOTIDE SEQUENCE</scope>
    <source>
        <strain evidence="2">Tag_6206</strain>
        <tissue evidence="2">Liver</tissue>
    </source>
</reference>
<dbReference type="EMBL" id="JAFIRN010000007">
    <property type="protein sequence ID" value="KAG5845032.1"/>
    <property type="molecule type" value="Genomic_DNA"/>
</dbReference>
<dbReference type="Proteomes" id="UP001044222">
    <property type="component" value="Chromosome 7"/>
</dbReference>
<accession>A0A9D3MBL7</accession>
<dbReference type="Pfam" id="PF01390">
    <property type="entry name" value="SEA"/>
    <property type="match status" value="3"/>
</dbReference>